<keyword evidence="2" id="KW-1185">Reference proteome</keyword>
<dbReference type="InParanoid" id="A0A0C3A3W4"/>
<dbReference type="Proteomes" id="UP000053989">
    <property type="component" value="Unassembled WGS sequence"/>
</dbReference>
<dbReference type="EMBL" id="KN822074">
    <property type="protein sequence ID" value="KIM59377.1"/>
    <property type="molecule type" value="Genomic_DNA"/>
</dbReference>
<reference evidence="2" key="2">
    <citation type="submission" date="2015-01" db="EMBL/GenBank/DDBJ databases">
        <title>Evolutionary Origins and Diversification of the Mycorrhizal Mutualists.</title>
        <authorList>
            <consortium name="DOE Joint Genome Institute"/>
            <consortium name="Mycorrhizal Genomics Consortium"/>
            <person name="Kohler A."/>
            <person name="Kuo A."/>
            <person name="Nagy L.G."/>
            <person name="Floudas D."/>
            <person name="Copeland A."/>
            <person name="Barry K.W."/>
            <person name="Cichocki N."/>
            <person name="Veneault-Fourrey C."/>
            <person name="LaButti K."/>
            <person name="Lindquist E.A."/>
            <person name="Lipzen A."/>
            <person name="Lundell T."/>
            <person name="Morin E."/>
            <person name="Murat C."/>
            <person name="Riley R."/>
            <person name="Ohm R."/>
            <person name="Sun H."/>
            <person name="Tunlid A."/>
            <person name="Henrissat B."/>
            <person name="Grigoriev I.V."/>
            <person name="Hibbett D.S."/>
            <person name="Martin F."/>
        </authorList>
    </citation>
    <scope>NUCLEOTIDE SEQUENCE [LARGE SCALE GENOMIC DNA]</scope>
    <source>
        <strain evidence="2">Foug A</strain>
    </source>
</reference>
<gene>
    <name evidence="1" type="ORF">SCLCIDRAFT_1019322</name>
</gene>
<evidence type="ECO:0000313" key="1">
    <source>
        <dbReference type="EMBL" id="KIM59377.1"/>
    </source>
</evidence>
<accession>A0A0C3A3W4</accession>
<evidence type="ECO:0000313" key="2">
    <source>
        <dbReference type="Proteomes" id="UP000053989"/>
    </source>
</evidence>
<organism evidence="1 2">
    <name type="scientific">Scleroderma citrinum Foug A</name>
    <dbReference type="NCBI Taxonomy" id="1036808"/>
    <lineage>
        <taxon>Eukaryota</taxon>
        <taxon>Fungi</taxon>
        <taxon>Dikarya</taxon>
        <taxon>Basidiomycota</taxon>
        <taxon>Agaricomycotina</taxon>
        <taxon>Agaricomycetes</taxon>
        <taxon>Agaricomycetidae</taxon>
        <taxon>Boletales</taxon>
        <taxon>Sclerodermatineae</taxon>
        <taxon>Sclerodermataceae</taxon>
        <taxon>Scleroderma</taxon>
    </lineage>
</organism>
<protein>
    <submittedName>
        <fullName evidence="1">Uncharacterized protein</fullName>
    </submittedName>
</protein>
<dbReference type="HOGENOM" id="CLU_1372937_0_0_1"/>
<reference evidence="1 2" key="1">
    <citation type="submission" date="2014-04" db="EMBL/GenBank/DDBJ databases">
        <authorList>
            <consortium name="DOE Joint Genome Institute"/>
            <person name="Kuo A."/>
            <person name="Kohler A."/>
            <person name="Nagy L.G."/>
            <person name="Floudas D."/>
            <person name="Copeland A."/>
            <person name="Barry K.W."/>
            <person name="Cichocki N."/>
            <person name="Veneault-Fourrey C."/>
            <person name="LaButti K."/>
            <person name="Lindquist E.A."/>
            <person name="Lipzen A."/>
            <person name="Lundell T."/>
            <person name="Morin E."/>
            <person name="Murat C."/>
            <person name="Sun H."/>
            <person name="Tunlid A."/>
            <person name="Henrissat B."/>
            <person name="Grigoriev I.V."/>
            <person name="Hibbett D.S."/>
            <person name="Martin F."/>
            <person name="Nordberg H.P."/>
            <person name="Cantor M.N."/>
            <person name="Hua S.X."/>
        </authorList>
    </citation>
    <scope>NUCLEOTIDE SEQUENCE [LARGE SCALE GENOMIC DNA]</scope>
    <source>
        <strain evidence="1 2">Foug A</strain>
    </source>
</reference>
<dbReference type="AlphaFoldDB" id="A0A0C3A3W4"/>
<sequence>MSKTVSTYQMHSTSLATMSHYIRAIRISSGATGTKHGIGCLQALIMRARLPCHANLTQTCHAQQAAPCPVTMTASPMIIRSNRTSVTVHRQTYCVCLYANRPAPLGTGFEEALVANNVECIRNMRSYKPVHDFGFVERPPHGHNSIFEKHGPPCVESRKYILLMLTKCYSRHSDRLFAAAAAVTLHPSITLCGQVNRSG</sequence>
<name>A0A0C3A3W4_9AGAM</name>
<proteinExistence type="predicted"/>